<keyword evidence="1" id="KW-0812">Transmembrane</keyword>
<keyword evidence="1" id="KW-1133">Transmembrane helix</keyword>
<evidence type="ECO:0000313" key="3">
    <source>
        <dbReference type="Proteomes" id="UP000514509"/>
    </source>
</evidence>
<protein>
    <recommendedName>
        <fullName evidence="4">YcxB family protein</fullName>
    </recommendedName>
</protein>
<dbReference type="KEGG" id="add:HUW48_26470"/>
<reference evidence="2 3" key="2">
    <citation type="submission" date="2020-08" db="EMBL/GenBank/DDBJ databases">
        <title>Adhaeribacter dokdonensis sp. nov., isolated from the rhizosphere of Elymus tsukushiensis, a plant native to the Dokdo Islands, Republic of Korea.</title>
        <authorList>
            <person name="Ghim S.Y."/>
        </authorList>
    </citation>
    <scope>NUCLEOTIDE SEQUENCE [LARGE SCALE GENOMIC DNA]</scope>
    <source>
        <strain evidence="2 3">KUDC8001</strain>
    </source>
</reference>
<feature type="transmembrane region" description="Helical" evidence="1">
    <location>
        <begin position="39"/>
        <end position="57"/>
    </location>
</feature>
<organism evidence="2 3">
    <name type="scientific">Adhaeribacter radiodurans</name>
    <dbReference type="NCBI Taxonomy" id="2745197"/>
    <lineage>
        <taxon>Bacteria</taxon>
        <taxon>Pseudomonadati</taxon>
        <taxon>Bacteroidota</taxon>
        <taxon>Cytophagia</taxon>
        <taxon>Cytophagales</taxon>
        <taxon>Hymenobacteraceae</taxon>
        <taxon>Adhaeribacter</taxon>
    </lineage>
</organism>
<name>A0A7L7LFQ9_9BACT</name>
<dbReference type="RefSeq" id="WP_182413791.1">
    <property type="nucleotide sequence ID" value="NZ_CP055153.1"/>
</dbReference>
<dbReference type="Proteomes" id="UP000514509">
    <property type="component" value="Chromosome"/>
</dbReference>
<accession>A0A7L7LFQ9</accession>
<dbReference type="AlphaFoldDB" id="A0A7L7LFQ9"/>
<keyword evidence="1" id="KW-0472">Membrane</keyword>
<proteinExistence type="predicted"/>
<gene>
    <name evidence="2" type="ORF">HUW48_26470</name>
</gene>
<feature type="transmembrane region" description="Helical" evidence="1">
    <location>
        <begin position="63"/>
        <end position="82"/>
    </location>
</feature>
<keyword evidence="3" id="KW-1185">Reference proteome</keyword>
<evidence type="ECO:0000256" key="1">
    <source>
        <dbReference type="SAM" id="Phobius"/>
    </source>
</evidence>
<dbReference type="EMBL" id="CP055153">
    <property type="protein sequence ID" value="QMU31355.1"/>
    <property type="molecule type" value="Genomic_DNA"/>
</dbReference>
<evidence type="ECO:0000313" key="2">
    <source>
        <dbReference type="EMBL" id="QMU31355.1"/>
    </source>
</evidence>
<sequence length="182" mass="21768">MHLNGDQIRINRILEEEIRQNLFIHKLLRSFELKGIKKNFITLLVLSAILTAFSFFTDLDFLIGFYIVITGTWTLFLVRYFIKARAFNLKQQQLKQKCAEKFNLNDEIFLEFNNEWVKYTTPKTKSEIKWEYFRAYLEEADTIYLLLEQVNSTWSFSRNEIGHDGLSNLKRIAKAKLTYLKY</sequence>
<reference evidence="2 3" key="1">
    <citation type="submission" date="2020-06" db="EMBL/GenBank/DDBJ databases">
        <authorList>
            <person name="Hwang Y.J."/>
        </authorList>
    </citation>
    <scope>NUCLEOTIDE SEQUENCE [LARGE SCALE GENOMIC DNA]</scope>
    <source>
        <strain evidence="2 3">KUDC8001</strain>
    </source>
</reference>
<evidence type="ECO:0008006" key="4">
    <source>
        <dbReference type="Google" id="ProtNLM"/>
    </source>
</evidence>